<dbReference type="InterPro" id="IPR007060">
    <property type="entry name" value="FtsL/DivIC"/>
</dbReference>
<dbReference type="AlphaFoldDB" id="A0A1I6QRG0"/>
<keyword evidence="3" id="KW-0131">Cell cycle</keyword>
<evidence type="ECO:0000313" key="3">
    <source>
        <dbReference type="EMBL" id="SFS55000.1"/>
    </source>
</evidence>
<feature type="region of interest" description="Disordered" evidence="2">
    <location>
        <begin position="1"/>
        <end position="71"/>
    </location>
</feature>
<feature type="compositionally biased region" description="Basic residues" evidence="2">
    <location>
        <begin position="46"/>
        <end position="58"/>
    </location>
</feature>
<proteinExistence type="predicted"/>
<feature type="coiled-coil region" evidence="1">
    <location>
        <begin position="97"/>
        <end position="131"/>
    </location>
</feature>
<protein>
    <submittedName>
        <fullName evidence="3">Cell division protein FtsB</fullName>
    </submittedName>
</protein>
<dbReference type="Pfam" id="PF04977">
    <property type="entry name" value="DivIC"/>
    <property type="match status" value="1"/>
</dbReference>
<keyword evidence="3" id="KW-0132">Cell division</keyword>
<evidence type="ECO:0000313" key="4">
    <source>
        <dbReference type="Proteomes" id="UP000198852"/>
    </source>
</evidence>
<sequence>MPAGRASDSQGRGERKVPPSRRPVRARRDSAQGRAAQGKASQGKSAQRKPPPKRRPASRPRSSTGGAFQLSSTRRAAVLATLVCVMALSVAVPLRTYLSQRDELNAQEAQRAELEVQVRQLEQRKQELSDPEQVEAEARARLGYVRPGETPYIVEVPQAPAPPPPRAPGDDGVPWYEEMWNSVLGKDS</sequence>
<dbReference type="Proteomes" id="UP000198852">
    <property type="component" value="Unassembled WGS sequence"/>
</dbReference>
<reference evidence="4" key="1">
    <citation type="submission" date="2016-10" db="EMBL/GenBank/DDBJ databases">
        <authorList>
            <person name="Varghese N."/>
            <person name="Submissions S."/>
        </authorList>
    </citation>
    <scope>NUCLEOTIDE SEQUENCE [LARGE SCALE GENOMIC DNA]</scope>
    <source>
        <strain evidence="4">DSM 44771</strain>
    </source>
</reference>
<organism evidence="3 4">
    <name type="scientific">Saccharopolyspora flava</name>
    <dbReference type="NCBI Taxonomy" id="95161"/>
    <lineage>
        <taxon>Bacteria</taxon>
        <taxon>Bacillati</taxon>
        <taxon>Actinomycetota</taxon>
        <taxon>Actinomycetes</taxon>
        <taxon>Pseudonocardiales</taxon>
        <taxon>Pseudonocardiaceae</taxon>
        <taxon>Saccharopolyspora</taxon>
    </lineage>
</organism>
<dbReference type="GO" id="GO:0051301">
    <property type="term" value="P:cell division"/>
    <property type="evidence" value="ECO:0007669"/>
    <property type="project" value="UniProtKB-KW"/>
</dbReference>
<keyword evidence="4" id="KW-1185">Reference proteome</keyword>
<dbReference type="RefSeq" id="WP_175547992.1">
    <property type="nucleotide sequence ID" value="NZ_FOZX01000002.1"/>
</dbReference>
<evidence type="ECO:0000256" key="1">
    <source>
        <dbReference type="SAM" id="Coils"/>
    </source>
</evidence>
<keyword evidence="1" id="KW-0175">Coiled coil</keyword>
<name>A0A1I6QRG0_9PSEU</name>
<gene>
    <name evidence="3" type="ORF">SAMN05660874_01746</name>
</gene>
<evidence type="ECO:0000256" key="2">
    <source>
        <dbReference type="SAM" id="MobiDB-lite"/>
    </source>
</evidence>
<dbReference type="EMBL" id="FOZX01000002">
    <property type="protein sequence ID" value="SFS55000.1"/>
    <property type="molecule type" value="Genomic_DNA"/>
</dbReference>
<dbReference type="STRING" id="95161.SAMN05660874_01746"/>
<accession>A0A1I6QRG0</accession>